<comment type="caution">
    <text evidence="2">The sequence shown here is derived from an EMBL/GenBank/DDBJ whole genome shotgun (WGS) entry which is preliminary data.</text>
</comment>
<dbReference type="AlphaFoldDB" id="A0A2T6ZEF5"/>
<sequence length="215" mass="23597">MSYAERREELTQRLKWDFKKGKEIPEKMEAPRVLKNPNRPEDGGDQDTIRESPKVSPIDEGSEQVPEVEEEEVATATTHGDNIAAYAEPTLPQIHDHFLDAVSGQILLETSCGLVEVTAFIGNSITTIALQDGTMAIVTMDYNITIMARMERGQVVEVTPIRIQALAAEVSDYTGITDPEVMADDIDLPLTPLLVDILCSSITAQSLSLWGVATK</sequence>
<gene>
    <name evidence="2" type="ORF">B9Z19DRAFT_1134268</name>
</gene>
<evidence type="ECO:0000313" key="3">
    <source>
        <dbReference type="Proteomes" id="UP000244722"/>
    </source>
</evidence>
<feature type="compositionally biased region" description="Acidic residues" evidence="1">
    <location>
        <begin position="60"/>
        <end position="71"/>
    </location>
</feature>
<reference evidence="2 3" key="1">
    <citation type="submission" date="2017-04" db="EMBL/GenBank/DDBJ databases">
        <title>Draft genome sequence of Tuber borchii Vittad., a whitish edible truffle.</title>
        <authorList>
            <consortium name="DOE Joint Genome Institute"/>
            <person name="Murat C."/>
            <person name="Kuo A."/>
            <person name="Barry K.W."/>
            <person name="Clum A."/>
            <person name="Dockter R.B."/>
            <person name="Fauchery L."/>
            <person name="Iotti M."/>
            <person name="Kohler A."/>
            <person name="Labutti K."/>
            <person name="Lindquist E.A."/>
            <person name="Lipzen A."/>
            <person name="Ohm R.A."/>
            <person name="Wang M."/>
            <person name="Grigoriev I.V."/>
            <person name="Zambonelli A."/>
            <person name="Martin F.M."/>
        </authorList>
    </citation>
    <scope>NUCLEOTIDE SEQUENCE [LARGE SCALE GENOMIC DNA]</scope>
    <source>
        <strain evidence="2 3">Tbo3840</strain>
    </source>
</reference>
<evidence type="ECO:0000256" key="1">
    <source>
        <dbReference type="SAM" id="MobiDB-lite"/>
    </source>
</evidence>
<evidence type="ECO:0000313" key="2">
    <source>
        <dbReference type="EMBL" id="PUU73873.1"/>
    </source>
</evidence>
<feature type="region of interest" description="Disordered" evidence="1">
    <location>
        <begin position="16"/>
        <end position="71"/>
    </location>
</feature>
<keyword evidence="3" id="KW-1185">Reference proteome</keyword>
<feature type="compositionally biased region" description="Basic and acidic residues" evidence="1">
    <location>
        <begin position="16"/>
        <end position="53"/>
    </location>
</feature>
<accession>A0A2T6ZEF5</accession>
<dbReference type="EMBL" id="NESQ01000337">
    <property type="protein sequence ID" value="PUU73873.1"/>
    <property type="molecule type" value="Genomic_DNA"/>
</dbReference>
<organism evidence="2 3">
    <name type="scientific">Tuber borchii</name>
    <name type="common">White truffle</name>
    <dbReference type="NCBI Taxonomy" id="42251"/>
    <lineage>
        <taxon>Eukaryota</taxon>
        <taxon>Fungi</taxon>
        <taxon>Dikarya</taxon>
        <taxon>Ascomycota</taxon>
        <taxon>Pezizomycotina</taxon>
        <taxon>Pezizomycetes</taxon>
        <taxon>Pezizales</taxon>
        <taxon>Tuberaceae</taxon>
        <taxon>Tuber</taxon>
    </lineage>
</organism>
<name>A0A2T6ZEF5_TUBBO</name>
<protein>
    <submittedName>
        <fullName evidence="2">Uncharacterized protein</fullName>
    </submittedName>
</protein>
<proteinExistence type="predicted"/>
<dbReference type="Proteomes" id="UP000244722">
    <property type="component" value="Unassembled WGS sequence"/>
</dbReference>